<evidence type="ECO:0000313" key="2">
    <source>
        <dbReference type="EMBL" id="QOZ62732.1"/>
    </source>
</evidence>
<evidence type="ECO:0000313" key="4">
    <source>
        <dbReference type="Proteomes" id="UP000625079"/>
    </source>
</evidence>
<reference evidence="1" key="3">
    <citation type="submission" date="2022-12" db="EMBL/GenBank/DDBJ databases">
        <authorList>
            <person name="Sun Q."/>
            <person name="Zhou Y."/>
        </authorList>
    </citation>
    <scope>NUCLEOTIDE SEQUENCE</scope>
    <source>
        <strain evidence="1">CGMCC 1.15034</strain>
    </source>
</reference>
<gene>
    <name evidence="1" type="ORF">GCM10010987_32290</name>
    <name evidence="2" type="ORF">XH86_31320</name>
</gene>
<evidence type="ECO:0008006" key="5">
    <source>
        <dbReference type="Google" id="ProtNLM"/>
    </source>
</evidence>
<dbReference type="OrthoDB" id="8244130at2"/>
<keyword evidence="3" id="KW-1185">Reference proteome</keyword>
<protein>
    <recommendedName>
        <fullName evidence="5">Flagellar export protein FliJ</fullName>
    </recommendedName>
</protein>
<proteinExistence type="predicted"/>
<dbReference type="AlphaFoldDB" id="A0A410VDE7"/>
<accession>A0A410VDE7</accession>
<name>A0A410VDE7_9BRAD</name>
<dbReference type="Proteomes" id="UP000593880">
    <property type="component" value="Chromosome"/>
</dbReference>
<organism evidence="1 4">
    <name type="scientific">Bradyrhizobium guangdongense</name>
    <dbReference type="NCBI Taxonomy" id="1325090"/>
    <lineage>
        <taxon>Bacteria</taxon>
        <taxon>Pseudomonadati</taxon>
        <taxon>Pseudomonadota</taxon>
        <taxon>Alphaproteobacteria</taxon>
        <taxon>Hyphomicrobiales</taxon>
        <taxon>Nitrobacteraceae</taxon>
        <taxon>Bradyrhizobium</taxon>
    </lineage>
</organism>
<evidence type="ECO:0000313" key="1">
    <source>
        <dbReference type="EMBL" id="GGI25018.1"/>
    </source>
</evidence>
<reference evidence="1" key="1">
    <citation type="journal article" date="2014" name="Int. J. Syst. Evol. Microbiol.">
        <title>Complete genome sequence of Corynebacterium casei LMG S-19264T (=DSM 44701T), isolated from a smear-ripened cheese.</title>
        <authorList>
            <consortium name="US DOE Joint Genome Institute (JGI-PGF)"/>
            <person name="Walter F."/>
            <person name="Albersmeier A."/>
            <person name="Kalinowski J."/>
            <person name="Ruckert C."/>
        </authorList>
    </citation>
    <scope>NUCLEOTIDE SEQUENCE</scope>
    <source>
        <strain evidence="1">CGMCC 1.15034</strain>
    </source>
</reference>
<dbReference type="Proteomes" id="UP000625079">
    <property type="component" value="Unassembled WGS sequence"/>
</dbReference>
<dbReference type="EMBL" id="BMHC01000005">
    <property type="protein sequence ID" value="GGI25018.1"/>
    <property type="molecule type" value="Genomic_DNA"/>
</dbReference>
<evidence type="ECO:0000313" key="3">
    <source>
        <dbReference type="Proteomes" id="UP000593880"/>
    </source>
</evidence>
<reference evidence="2 3" key="2">
    <citation type="submission" date="2018-06" db="EMBL/GenBank/DDBJ databases">
        <title>Comparative genomics of rhizobia nodulating Arachis hypogaea in China.</title>
        <authorList>
            <person name="Li Y."/>
        </authorList>
    </citation>
    <scope>NUCLEOTIDE SEQUENCE [LARGE SCALE GENOMIC DNA]</scope>
    <source>
        <strain evidence="2 3">CCBAU 51658</strain>
    </source>
</reference>
<dbReference type="EMBL" id="CP030057">
    <property type="protein sequence ID" value="QOZ62732.1"/>
    <property type="molecule type" value="Genomic_DNA"/>
</dbReference>
<sequence length="59" mass="6972">MNDPLLDRAQLAIEESQALQKTKLALQAEQLHRREALRLSVMENAMYRTEIKAYREDRD</sequence>
<dbReference type="RefSeq" id="WP_128968298.1">
    <property type="nucleotide sequence ID" value="NZ_BMHC01000005.1"/>
</dbReference>